<dbReference type="SUPFAM" id="SSF53474">
    <property type="entry name" value="alpha/beta-Hydrolases"/>
    <property type="match status" value="1"/>
</dbReference>
<comment type="caution">
    <text evidence="3">The sequence shown here is derived from an EMBL/GenBank/DDBJ whole genome shotgun (WGS) entry which is preliminary data.</text>
</comment>
<reference evidence="3 4" key="1">
    <citation type="journal article" date="2022" name="bioRxiv">
        <title>Prophages regulate Shewanella fidelis 3313 motility and biofilm formation: implications for gut colonization dynamics in Ciona robusta.</title>
        <authorList>
            <person name="Natarajan O."/>
            <person name="Gibboney S.L."/>
            <person name="Young M.N."/>
            <person name="Lim S.J."/>
            <person name="Pluta N."/>
            <person name="Atkinson C.G."/>
            <person name="Leigh B.A."/>
            <person name="Liberti A."/>
            <person name="Kees E.D."/>
            <person name="Breitbart M."/>
            <person name="Gralnick J.A."/>
            <person name="Dishaw L.J."/>
        </authorList>
    </citation>
    <scope>NUCLEOTIDE SEQUENCE [LARGE SCALE GENOMIC DNA]</scope>
    <source>
        <strain evidence="3 4">JG4066</strain>
    </source>
</reference>
<evidence type="ECO:0000256" key="1">
    <source>
        <dbReference type="ARBA" id="ARBA00022801"/>
    </source>
</evidence>
<dbReference type="Pfam" id="PF07859">
    <property type="entry name" value="Abhydrolase_3"/>
    <property type="match status" value="1"/>
</dbReference>
<evidence type="ECO:0000313" key="4">
    <source>
        <dbReference type="Proteomes" id="UP001271263"/>
    </source>
</evidence>
<keyword evidence="1 3" id="KW-0378">Hydrolase</keyword>
<name>A0ABU4HDJ3_9GAMM</name>
<dbReference type="EMBL" id="JAPMLD010000006">
    <property type="protein sequence ID" value="MDW4825325.1"/>
    <property type="molecule type" value="Genomic_DNA"/>
</dbReference>
<protein>
    <submittedName>
        <fullName evidence="3">Alpha/beta hydrolase</fullName>
    </submittedName>
</protein>
<dbReference type="PANTHER" id="PTHR48081:SF8">
    <property type="entry name" value="ALPHA_BETA HYDROLASE FOLD-3 DOMAIN-CONTAINING PROTEIN-RELATED"/>
    <property type="match status" value="1"/>
</dbReference>
<organism evidence="3 4">
    <name type="scientific">Shewanella fidelis</name>
    <dbReference type="NCBI Taxonomy" id="173509"/>
    <lineage>
        <taxon>Bacteria</taxon>
        <taxon>Pseudomonadati</taxon>
        <taxon>Pseudomonadota</taxon>
        <taxon>Gammaproteobacteria</taxon>
        <taxon>Alteromonadales</taxon>
        <taxon>Shewanellaceae</taxon>
        <taxon>Shewanella</taxon>
    </lineage>
</organism>
<feature type="domain" description="Alpha/beta hydrolase fold-3" evidence="2">
    <location>
        <begin position="104"/>
        <end position="310"/>
    </location>
</feature>
<dbReference type="InterPro" id="IPR050300">
    <property type="entry name" value="GDXG_lipolytic_enzyme"/>
</dbReference>
<dbReference type="RefSeq" id="WP_318346735.1">
    <property type="nucleotide sequence ID" value="NZ_JAPMLD010000006.1"/>
</dbReference>
<gene>
    <name evidence="3" type="ORF">OS134_14745</name>
</gene>
<dbReference type="Gene3D" id="3.40.50.1820">
    <property type="entry name" value="alpha/beta hydrolase"/>
    <property type="match status" value="1"/>
</dbReference>
<dbReference type="InterPro" id="IPR013094">
    <property type="entry name" value="AB_hydrolase_3"/>
</dbReference>
<sequence length="333" mass="36941">MIAILSCCPRAGTMIEKESGMPLDPKVALYLKQVRESGAKAYEDMSPAESRRLDMNELTKARADRVLESVAVIEHSFIPGPTADLPVRIYRPTVCANDEPQPAIIFIHGSGWVVSNIETNDHFSRALANRTGSVVVAINYQKAPEHKFPIPMDDCYASTLWIFEHASLLGLDPKRIGILGDSAGGNLAAAVTLRLRDEKGPQLAFQVLVYPAVQYGCQTPSSIAHAEGYLLQQASMKYYWGHYLRSEADAQNPYCSPLNAQSHKDLPPTFIYTAEFDPLCDDGFLYARELKAAGVKVKYHCFEGVIHGFIKMLGVFDQADEFLDEIKQDLLEI</sequence>
<dbReference type="Proteomes" id="UP001271263">
    <property type="component" value="Unassembled WGS sequence"/>
</dbReference>
<accession>A0ABU4HDJ3</accession>
<dbReference type="PANTHER" id="PTHR48081">
    <property type="entry name" value="AB HYDROLASE SUPERFAMILY PROTEIN C4A8.06C"/>
    <property type="match status" value="1"/>
</dbReference>
<dbReference type="InterPro" id="IPR029058">
    <property type="entry name" value="AB_hydrolase_fold"/>
</dbReference>
<proteinExistence type="predicted"/>
<keyword evidence="4" id="KW-1185">Reference proteome</keyword>
<dbReference type="GO" id="GO:0016787">
    <property type="term" value="F:hydrolase activity"/>
    <property type="evidence" value="ECO:0007669"/>
    <property type="project" value="UniProtKB-KW"/>
</dbReference>
<evidence type="ECO:0000259" key="2">
    <source>
        <dbReference type="Pfam" id="PF07859"/>
    </source>
</evidence>
<evidence type="ECO:0000313" key="3">
    <source>
        <dbReference type="EMBL" id="MDW4825325.1"/>
    </source>
</evidence>